<dbReference type="EMBL" id="OZ020096">
    <property type="protein sequence ID" value="CAK9255998.1"/>
    <property type="molecule type" value="Genomic_DNA"/>
</dbReference>
<gene>
    <name evidence="2" type="ORF">CSSPJE1EN1_LOCUS1476</name>
</gene>
<dbReference type="Proteomes" id="UP001497444">
    <property type="component" value="Chromosome 1"/>
</dbReference>
<sequence length="286" mass="31450">MGLVNHPSTGICSRSESGVDGGLHHALAGDEISCVMFRVALSFRLLQLYALCLQLYCKGFTMTELQAFSASEHIECVRAQVMEKLGMALAFLGPGEIRLLHNSASLLKTEQYLTFQMSQHLKASVLKFGSLVKGLVKVLRGLPPDEAVHEHTIAIEEQLARLREHRLARQKEREAAALKDVKSLVDEMKHLQTNLTAAEDAAVEYVNQIGEHAQEQLEVDLKETLMTVMKQRQQVGIDVPSADPVALTAASPPCESPHESFLTSKRTKTLMSTAVDLQHAEGKSSI</sequence>
<evidence type="ECO:0000313" key="2">
    <source>
        <dbReference type="EMBL" id="CAK9255998.1"/>
    </source>
</evidence>
<protein>
    <submittedName>
        <fullName evidence="2">Uncharacterized protein</fullName>
    </submittedName>
</protein>
<proteinExistence type="predicted"/>
<organism evidence="2 3">
    <name type="scientific">Sphagnum jensenii</name>
    <dbReference type="NCBI Taxonomy" id="128206"/>
    <lineage>
        <taxon>Eukaryota</taxon>
        <taxon>Viridiplantae</taxon>
        <taxon>Streptophyta</taxon>
        <taxon>Embryophyta</taxon>
        <taxon>Bryophyta</taxon>
        <taxon>Sphagnophytina</taxon>
        <taxon>Sphagnopsida</taxon>
        <taxon>Sphagnales</taxon>
        <taxon>Sphagnaceae</taxon>
        <taxon>Sphagnum</taxon>
    </lineage>
</organism>
<evidence type="ECO:0000256" key="1">
    <source>
        <dbReference type="SAM" id="Coils"/>
    </source>
</evidence>
<evidence type="ECO:0000313" key="3">
    <source>
        <dbReference type="Proteomes" id="UP001497444"/>
    </source>
</evidence>
<name>A0ABP0VNH6_9BRYO</name>
<keyword evidence="3" id="KW-1185">Reference proteome</keyword>
<keyword evidence="1" id="KW-0175">Coiled coil</keyword>
<reference evidence="2 3" key="1">
    <citation type="submission" date="2024-02" db="EMBL/GenBank/DDBJ databases">
        <authorList>
            <consortium name="ELIXIR-Norway"/>
            <consortium name="Elixir Norway"/>
        </authorList>
    </citation>
    <scope>NUCLEOTIDE SEQUENCE [LARGE SCALE GENOMIC DNA]</scope>
</reference>
<accession>A0ABP0VNH6</accession>
<feature type="coiled-coil region" evidence="1">
    <location>
        <begin position="155"/>
        <end position="208"/>
    </location>
</feature>